<dbReference type="AlphaFoldDB" id="A0A5C8NL13"/>
<evidence type="ECO:0000313" key="1">
    <source>
        <dbReference type="EMBL" id="TXL62409.1"/>
    </source>
</evidence>
<keyword evidence="2" id="KW-1185">Reference proteome</keyword>
<comment type="caution">
    <text evidence="1">The sequence shown here is derived from an EMBL/GenBank/DDBJ whole genome shotgun (WGS) entry which is preliminary data.</text>
</comment>
<dbReference type="Proteomes" id="UP000321548">
    <property type="component" value="Unassembled WGS sequence"/>
</dbReference>
<dbReference type="RefSeq" id="WP_147705849.1">
    <property type="nucleotide sequence ID" value="NZ_VDUY01000010.1"/>
</dbReference>
<organism evidence="1 2">
    <name type="scientific">Zeimonas arvi</name>
    <dbReference type="NCBI Taxonomy" id="2498847"/>
    <lineage>
        <taxon>Bacteria</taxon>
        <taxon>Pseudomonadati</taxon>
        <taxon>Pseudomonadota</taxon>
        <taxon>Betaproteobacteria</taxon>
        <taxon>Burkholderiales</taxon>
        <taxon>Burkholderiaceae</taxon>
        <taxon>Zeimonas</taxon>
    </lineage>
</organism>
<evidence type="ECO:0000313" key="2">
    <source>
        <dbReference type="Proteomes" id="UP000321548"/>
    </source>
</evidence>
<reference evidence="1 2" key="1">
    <citation type="submission" date="2019-06" db="EMBL/GenBank/DDBJ databases">
        <title>Quisquiliibacterium sp. nov., isolated from a maize field.</title>
        <authorList>
            <person name="Lin S.-Y."/>
            <person name="Tsai C.-F."/>
            <person name="Young C.-C."/>
        </authorList>
    </citation>
    <scope>NUCLEOTIDE SEQUENCE [LARGE SCALE GENOMIC DNA]</scope>
    <source>
        <strain evidence="1 2">CC-CFT501</strain>
    </source>
</reference>
<dbReference type="OrthoDB" id="5298197at2"/>
<sequence length="129" mass="14012">MTIGLCLAVATAIVAALPVERFTLDWMHSVEKIRWQEDWRIDAARRSLVLVESRVRGSGAGMDPPEGAVLRDGAWHAPGGVEVPRLSLALSDFTEDWRLCANGACRPLRALAPPGASAIELVPCRTGRR</sequence>
<name>A0A5C8NL13_9BURK</name>
<dbReference type="InterPro" id="IPR015001">
    <property type="entry name" value="DUF1850"/>
</dbReference>
<dbReference type="EMBL" id="VDUY01000010">
    <property type="protein sequence ID" value="TXL62409.1"/>
    <property type="molecule type" value="Genomic_DNA"/>
</dbReference>
<gene>
    <name evidence="1" type="ORF">FHP08_17750</name>
</gene>
<protein>
    <submittedName>
        <fullName evidence="1">DUF1850 domain-containing protein</fullName>
    </submittedName>
</protein>
<proteinExistence type="predicted"/>
<dbReference type="Pfam" id="PF08905">
    <property type="entry name" value="DUF1850"/>
    <property type="match status" value="1"/>
</dbReference>
<accession>A0A5C8NL13</accession>